<keyword evidence="4" id="KW-0378">Hydrolase</keyword>
<dbReference type="InterPro" id="IPR003008">
    <property type="entry name" value="Tubulin_FtsZ_GTPase"/>
</dbReference>
<evidence type="ECO:0000256" key="1">
    <source>
        <dbReference type="ARBA" id="ARBA00009636"/>
    </source>
</evidence>
<dbReference type="AlphaFoldDB" id="A0A0B2QQH5"/>
<organism evidence="10">
    <name type="scientific">Glycine soja</name>
    <name type="common">Wild soybean</name>
    <dbReference type="NCBI Taxonomy" id="3848"/>
    <lineage>
        <taxon>Eukaryota</taxon>
        <taxon>Viridiplantae</taxon>
        <taxon>Streptophyta</taxon>
        <taxon>Embryophyta</taxon>
        <taxon>Tracheophyta</taxon>
        <taxon>Spermatophyta</taxon>
        <taxon>Magnoliopsida</taxon>
        <taxon>eudicotyledons</taxon>
        <taxon>Gunneridae</taxon>
        <taxon>Pentapetalae</taxon>
        <taxon>rosids</taxon>
        <taxon>fabids</taxon>
        <taxon>Fabales</taxon>
        <taxon>Fabaceae</taxon>
        <taxon>Papilionoideae</taxon>
        <taxon>50 kb inversion clade</taxon>
        <taxon>NPAAA clade</taxon>
        <taxon>indigoferoid/millettioid clade</taxon>
        <taxon>Phaseoleae</taxon>
        <taxon>Glycine</taxon>
        <taxon>Glycine subgen. Soja</taxon>
    </lineage>
</organism>
<keyword evidence="5" id="KW-0460">Magnesium</keyword>
<dbReference type="GO" id="GO:0005525">
    <property type="term" value="F:GTP binding"/>
    <property type="evidence" value="ECO:0007669"/>
    <property type="project" value="UniProtKB-KW"/>
</dbReference>
<dbReference type="GO" id="GO:0016787">
    <property type="term" value="F:hydrolase activity"/>
    <property type="evidence" value="ECO:0007669"/>
    <property type="project" value="UniProtKB-KW"/>
</dbReference>
<reference evidence="10" key="1">
    <citation type="submission" date="2014-07" db="EMBL/GenBank/DDBJ databases">
        <title>Identification of a novel salt tolerance gene in wild soybean by whole-genome sequencing.</title>
        <authorList>
            <person name="Lam H.-M."/>
            <person name="Qi X."/>
            <person name="Li M.-W."/>
            <person name="Liu X."/>
            <person name="Xie M."/>
            <person name="Ni M."/>
            <person name="Xu X."/>
        </authorList>
    </citation>
    <scope>NUCLEOTIDE SEQUENCE [LARGE SCALE GENOMIC DNA]</scope>
    <source>
        <tissue evidence="10">Root</tissue>
    </source>
</reference>
<evidence type="ECO:0000256" key="3">
    <source>
        <dbReference type="ARBA" id="ARBA00022741"/>
    </source>
</evidence>
<protein>
    <submittedName>
        <fullName evidence="10">Tubulin alpha-3/alpha-5 chain</fullName>
    </submittedName>
</protein>
<accession>A0A0B2QQH5</accession>
<dbReference type="EMBL" id="KN655943">
    <property type="protein sequence ID" value="KHN23776.1"/>
    <property type="molecule type" value="Genomic_DNA"/>
</dbReference>
<dbReference type="PANTHER" id="PTHR11588">
    <property type="entry name" value="TUBULIN"/>
    <property type="match status" value="1"/>
</dbReference>
<dbReference type="GO" id="GO:0005874">
    <property type="term" value="C:microtubule"/>
    <property type="evidence" value="ECO:0007669"/>
    <property type="project" value="UniProtKB-KW"/>
</dbReference>
<comment type="function">
    <text evidence="7">Tubulin is the major constituent of microtubules, a cylinder consisting of laterally associated linear protofilaments composed of alpha- and beta-tubulin heterodimers. Microtubules grow by the addition of GTP-tubulin dimers to the microtubule end, where a stabilizing cap forms. Below the cap, tubulin dimers are in GDP-bound state, owing to GTPase activity of alpha-tubulin.</text>
</comment>
<dbReference type="PRINTS" id="PR01162">
    <property type="entry name" value="ALPHATUBULIN"/>
</dbReference>
<evidence type="ECO:0000256" key="7">
    <source>
        <dbReference type="ARBA" id="ARBA00034296"/>
    </source>
</evidence>
<comment type="catalytic activity">
    <reaction evidence="8">
        <text>GTP + H2O = GDP + phosphate + H(+)</text>
        <dbReference type="Rhea" id="RHEA:19669"/>
        <dbReference type="ChEBI" id="CHEBI:15377"/>
        <dbReference type="ChEBI" id="CHEBI:15378"/>
        <dbReference type="ChEBI" id="CHEBI:37565"/>
        <dbReference type="ChEBI" id="CHEBI:43474"/>
        <dbReference type="ChEBI" id="CHEBI:58189"/>
    </reaction>
    <physiologicalReaction direction="left-to-right" evidence="8">
        <dbReference type="Rhea" id="RHEA:19670"/>
    </physiologicalReaction>
</comment>
<evidence type="ECO:0000256" key="8">
    <source>
        <dbReference type="ARBA" id="ARBA00049117"/>
    </source>
</evidence>
<dbReference type="SUPFAM" id="SSF52490">
    <property type="entry name" value="Tubulin nucleotide-binding domain-like"/>
    <property type="match status" value="1"/>
</dbReference>
<dbReference type="Gene3D" id="3.40.50.1440">
    <property type="entry name" value="Tubulin/FtsZ, GTPase domain"/>
    <property type="match status" value="1"/>
</dbReference>
<keyword evidence="6" id="KW-0342">GTP-binding</keyword>
<evidence type="ECO:0000256" key="2">
    <source>
        <dbReference type="ARBA" id="ARBA00022701"/>
    </source>
</evidence>
<dbReference type="Pfam" id="PF00091">
    <property type="entry name" value="Tubulin"/>
    <property type="match status" value="1"/>
</dbReference>
<dbReference type="GO" id="GO:0005200">
    <property type="term" value="F:structural constituent of cytoskeleton"/>
    <property type="evidence" value="ECO:0007669"/>
    <property type="project" value="InterPro"/>
</dbReference>
<evidence type="ECO:0000256" key="4">
    <source>
        <dbReference type="ARBA" id="ARBA00022801"/>
    </source>
</evidence>
<evidence type="ECO:0000313" key="10">
    <source>
        <dbReference type="EMBL" id="KHN23776.1"/>
    </source>
</evidence>
<evidence type="ECO:0000259" key="9">
    <source>
        <dbReference type="Pfam" id="PF00091"/>
    </source>
</evidence>
<keyword evidence="2" id="KW-0493">Microtubule</keyword>
<dbReference type="InterPro" id="IPR036525">
    <property type="entry name" value="Tubulin/FtsZ_GTPase_sf"/>
</dbReference>
<sequence length="126" mass="14317">MPSDSTFNVAYNAFNTFSETRFGKHVPHAFFVDLEPIVIDEVCYDTYCQLFHPEQLISGKEDAANNFASDHYTVGKEIIDLCLDRICKLVDNCTGLQGFLIFNTVDGGKYPRIHFMLSSYAMVLCR</sequence>
<dbReference type="GO" id="GO:0007017">
    <property type="term" value="P:microtubule-based process"/>
    <property type="evidence" value="ECO:0007669"/>
    <property type="project" value="InterPro"/>
</dbReference>
<keyword evidence="3" id="KW-0547">Nucleotide-binding</keyword>
<proteinExistence type="inferred from homology"/>
<dbReference type="InterPro" id="IPR000217">
    <property type="entry name" value="Tubulin"/>
</dbReference>
<dbReference type="InterPro" id="IPR002452">
    <property type="entry name" value="Alpha_tubulin"/>
</dbReference>
<evidence type="ECO:0000256" key="6">
    <source>
        <dbReference type="ARBA" id="ARBA00023134"/>
    </source>
</evidence>
<name>A0A0B2QQH5_GLYSO</name>
<dbReference type="PRINTS" id="PR01161">
    <property type="entry name" value="TUBULIN"/>
</dbReference>
<comment type="similarity">
    <text evidence="1">Belongs to the tubulin family.</text>
</comment>
<gene>
    <name evidence="10" type="ORF">glysoja_046954</name>
</gene>
<evidence type="ECO:0000256" key="5">
    <source>
        <dbReference type="ARBA" id="ARBA00022842"/>
    </source>
</evidence>
<feature type="domain" description="Tubulin/FtsZ GTPase" evidence="9">
    <location>
        <begin position="15"/>
        <end position="108"/>
    </location>
</feature>
<dbReference type="Proteomes" id="UP000053555">
    <property type="component" value="Unassembled WGS sequence"/>
</dbReference>